<dbReference type="Pfam" id="PF03936">
    <property type="entry name" value="Terpene_synth_C"/>
    <property type="match status" value="1"/>
</dbReference>
<dbReference type="InterPro" id="IPR008949">
    <property type="entry name" value="Isoprenoid_synthase_dom_sf"/>
</dbReference>
<dbReference type="GO" id="GO:0010333">
    <property type="term" value="F:terpene synthase activity"/>
    <property type="evidence" value="ECO:0007669"/>
    <property type="project" value="InterPro"/>
</dbReference>
<dbReference type="InterPro" id="IPR005630">
    <property type="entry name" value="Terpene_synthase_metal-bd"/>
</dbReference>
<keyword evidence="4" id="KW-0460">Magnesium</keyword>
<dbReference type="SUPFAM" id="SSF48576">
    <property type="entry name" value="Terpenoid synthases"/>
    <property type="match status" value="1"/>
</dbReference>
<dbReference type="AlphaFoldDB" id="A0A022QRY5"/>
<name>A0A022QRY5_ERYGU</name>
<evidence type="ECO:0000256" key="5">
    <source>
        <dbReference type="ARBA" id="ARBA00023239"/>
    </source>
</evidence>
<keyword evidence="5" id="KW-0456">Lyase</keyword>
<reference evidence="7 8" key="1">
    <citation type="journal article" date="2013" name="Proc. Natl. Acad. Sci. U.S.A.">
        <title>Fine-scale variation in meiotic recombination in Mimulus inferred from population shotgun sequencing.</title>
        <authorList>
            <person name="Hellsten U."/>
            <person name="Wright K.M."/>
            <person name="Jenkins J."/>
            <person name="Shu S."/>
            <person name="Yuan Y."/>
            <person name="Wessler S.R."/>
            <person name="Schmutz J."/>
            <person name="Willis J.H."/>
            <person name="Rokhsar D.S."/>
        </authorList>
    </citation>
    <scope>NUCLEOTIDE SEQUENCE [LARGE SCALE GENOMIC DNA]</scope>
    <source>
        <strain evidence="8">cv. DUN x IM62</strain>
    </source>
</reference>
<keyword evidence="8" id="KW-1185">Reference proteome</keyword>
<accession>A0A022QRY5</accession>
<evidence type="ECO:0000256" key="2">
    <source>
        <dbReference type="ARBA" id="ARBA00004721"/>
    </source>
</evidence>
<feature type="domain" description="Terpene synthase metal-binding" evidence="6">
    <location>
        <begin position="1"/>
        <end position="168"/>
    </location>
</feature>
<keyword evidence="3" id="KW-0479">Metal-binding</keyword>
<evidence type="ECO:0000256" key="4">
    <source>
        <dbReference type="ARBA" id="ARBA00022842"/>
    </source>
</evidence>
<dbReference type="Proteomes" id="UP000030748">
    <property type="component" value="Unassembled WGS sequence"/>
</dbReference>
<feature type="non-terminal residue" evidence="7">
    <location>
        <position position="1"/>
    </location>
</feature>
<evidence type="ECO:0000256" key="1">
    <source>
        <dbReference type="ARBA" id="ARBA00001946"/>
    </source>
</evidence>
<proteinExistence type="predicted"/>
<evidence type="ECO:0000313" key="8">
    <source>
        <dbReference type="Proteomes" id="UP000030748"/>
    </source>
</evidence>
<evidence type="ECO:0000256" key="3">
    <source>
        <dbReference type="ARBA" id="ARBA00022723"/>
    </source>
</evidence>
<dbReference type="GO" id="GO:0000287">
    <property type="term" value="F:magnesium ion binding"/>
    <property type="evidence" value="ECO:0007669"/>
    <property type="project" value="InterPro"/>
</dbReference>
<dbReference type="GO" id="GO:0016114">
    <property type="term" value="P:terpenoid biosynthetic process"/>
    <property type="evidence" value="ECO:0007669"/>
    <property type="project" value="InterPro"/>
</dbReference>
<organism evidence="7 8">
    <name type="scientific">Erythranthe guttata</name>
    <name type="common">Yellow monkey flower</name>
    <name type="synonym">Mimulus guttatus</name>
    <dbReference type="NCBI Taxonomy" id="4155"/>
    <lineage>
        <taxon>Eukaryota</taxon>
        <taxon>Viridiplantae</taxon>
        <taxon>Streptophyta</taxon>
        <taxon>Embryophyta</taxon>
        <taxon>Tracheophyta</taxon>
        <taxon>Spermatophyta</taxon>
        <taxon>Magnoliopsida</taxon>
        <taxon>eudicotyledons</taxon>
        <taxon>Gunneridae</taxon>
        <taxon>Pentapetalae</taxon>
        <taxon>asterids</taxon>
        <taxon>lamiids</taxon>
        <taxon>Lamiales</taxon>
        <taxon>Phrymaceae</taxon>
        <taxon>Erythranthe</taxon>
    </lineage>
</organism>
<comment type="cofactor">
    <cofactor evidence="1">
        <name>Mg(2+)</name>
        <dbReference type="ChEBI" id="CHEBI:18420"/>
    </cofactor>
</comment>
<dbReference type="EMBL" id="KI630969">
    <property type="protein sequence ID" value="EYU31462.1"/>
    <property type="molecule type" value="Genomic_DNA"/>
</dbReference>
<dbReference type="InterPro" id="IPR050148">
    <property type="entry name" value="Terpene_synthase-like"/>
</dbReference>
<sequence length="235" mass="27500">WDMAEIDGLPDYMKIAYRFIMSMYEDYQVDAATHEKSFAFPYFIEAVKQISRAYNQELKWVMERKMPSFEDYIDNSLSTSCFYVIFSALALGTKSVTKETIDWLLATNPNIVALIKLFIFIHSIFHLKRENKGGQMLTVVDCYMKEHGVSKQETLCKFAELVEDRWKDVNTECIAETWINKEMVELVLNYVRMSEFVYKNREDGFTDPARSFAPLIVSLFVDPIENIARFVETET</sequence>
<evidence type="ECO:0000313" key="7">
    <source>
        <dbReference type="EMBL" id="EYU31462.1"/>
    </source>
</evidence>
<gene>
    <name evidence="7" type="ORF">MIMGU_mgv1a021955mg</name>
</gene>
<dbReference type="PANTHER" id="PTHR31225">
    <property type="entry name" value="OS04G0344100 PROTEIN-RELATED"/>
    <property type="match status" value="1"/>
</dbReference>
<evidence type="ECO:0000259" key="6">
    <source>
        <dbReference type="Pfam" id="PF03936"/>
    </source>
</evidence>
<dbReference type="STRING" id="4155.A0A022QRY5"/>
<protein>
    <recommendedName>
        <fullName evidence="6">Terpene synthase metal-binding domain-containing protein</fullName>
    </recommendedName>
</protein>
<dbReference type="Gene3D" id="1.10.600.10">
    <property type="entry name" value="Farnesyl Diphosphate Synthase"/>
    <property type="match status" value="1"/>
</dbReference>
<comment type="pathway">
    <text evidence="2">Secondary metabolite biosynthesis; terpenoid biosynthesis.</text>
</comment>
<dbReference type="PANTHER" id="PTHR31225:SF253">
    <property type="entry name" value="SESQUITERPENE SYNTHASE 31"/>
    <property type="match status" value="1"/>
</dbReference>